<evidence type="ECO:0000313" key="4">
    <source>
        <dbReference type="Proteomes" id="UP000265515"/>
    </source>
</evidence>
<comment type="caution">
    <text evidence="3">The sequence shown here is derived from an EMBL/GenBank/DDBJ whole genome shotgun (WGS) entry which is preliminary data.</text>
</comment>
<evidence type="ECO:0000256" key="2">
    <source>
        <dbReference type="SAM" id="MobiDB-lite"/>
    </source>
</evidence>
<keyword evidence="4" id="KW-1185">Reference proteome</keyword>
<reference evidence="3 4" key="1">
    <citation type="journal article" date="2018" name="Cell">
        <title>The Chara Genome: Secondary Complexity and Implications for Plant Terrestrialization.</title>
        <authorList>
            <person name="Nishiyama T."/>
            <person name="Sakayama H."/>
            <person name="Vries J.D."/>
            <person name="Buschmann H."/>
            <person name="Saint-Marcoux D."/>
            <person name="Ullrich K.K."/>
            <person name="Haas F.B."/>
            <person name="Vanderstraeten L."/>
            <person name="Becker D."/>
            <person name="Lang D."/>
            <person name="Vosolsobe S."/>
            <person name="Rombauts S."/>
            <person name="Wilhelmsson P.K.I."/>
            <person name="Janitza P."/>
            <person name="Kern R."/>
            <person name="Heyl A."/>
            <person name="Rumpler F."/>
            <person name="Villalobos L.I.A.C."/>
            <person name="Clay J.M."/>
            <person name="Skokan R."/>
            <person name="Toyoda A."/>
            <person name="Suzuki Y."/>
            <person name="Kagoshima H."/>
            <person name="Schijlen E."/>
            <person name="Tajeshwar N."/>
            <person name="Catarino B."/>
            <person name="Hetherington A.J."/>
            <person name="Saltykova A."/>
            <person name="Bonnot C."/>
            <person name="Breuninger H."/>
            <person name="Symeonidi A."/>
            <person name="Radhakrishnan G.V."/>
            <person name="Van Nieuwerburgh F."/>
            <person name="Deforce D."/>
            <person name="Chang C."/>
            <person name="Karol K.G."/>
            <person name="Hedrich R."/>
            <person name="Ulvskov P."/>
            <person name="Glockner G."/>
            <person name="Delwiche C.F."/>
            <person name="Petrasek J."/>
            <person name="Van de Peer Y."/>
            <person name="Friml J."/>
            <person name="Beilby M."/>
            <person name="Dolan L."/>
            <person name="Kohara Y."/>
            <person name="Sugano S."/>
            <person name="Fujiyama A."/>
            <person name="Delaux P.-M."/>
            <person name="Quint M."/>
            <person name="TheiBen G."/>
            <person name="Hagemann M."/>
            <person name="Harholt J."/>
            <person name="Dunand C."/>
            <person name="Zachgo S."/>
            <person name="Langdale J."/>
            <person name="Maumus F."/>
            <person name="Straeten D.V.D."/>
            <person name="Gould S.B."/>
            <person name="Rensing S.A."/>
        </authorList>
    </citation>
    <scope>NUCLEOTIDE SEQUENCE [LARGE SCALE GENOMIC DNA]</scope>
    <source>
        <strain evidence="3 4">S276</strain>
    </source>
</reference>
<dbReference type="EMBL" id="BFEA01000160">
    <property type="protein sequence ID" value="GBG72218.1"/>
    <property type="molecule type" value="Genomic_DNA"/>
</dbReference>
<dbReference type="Proteomes" id="UP000265515">
    <property type="component" value="Unassembled WGS sequence"/>
</dbReference>
<dbReference type="AlphaFoldDB" id="A0A388KQE2"/>
<feature type="region of interest" description="Disordered" evidence="2">
    <location>
        <begin position="211"/>
        <end position="235"/>
    </location>
</feature>
<name>A0A388KQE2_CHABU</name>
<feature type="coiled-coil region" evidence="1">
    <location>
        <begin position="170"/>
        <end position="204"/>
    </location>
</feature>
<keyword evidence="1" id="KW-0175">Coiled coil</keyword>
<protein>
    <submittedName>
        <fullName evidence="3">Uncharacterized protein</fullName>
    </submittedName>
</protein>
<feature type="compositionally biased region" description="Basic and acidic residues" evidence="2">
    <location>
        <begin position="421"/>
        <end position="437"/>
    </location>
</feature>
<feature type="coiled-coil region" evidence="1">
    <location>
        <begin position="239"/>
        <end position="294"/>
    </location>
</feature>
<sequence length="437" mass="50662">MDKVYNKFIRDEESEKKRKEQEEIEKKKKEEDEKRNEWKKEREQLEAEMASRLNKRFEEFGLKKKEQHIEVRQFDEIARLKRENEELLRRINGNGNNCGDEVIRLRRESDELRRKMNGEGSSCGNEGVVARLQEEIYDLRKAIGSKQLDNDEIFALKQEIGELKQSAYMKTNFEQEIAGSRKKIDVLRKQNEKAMDETRLWKDEALRPGNKRGSVVVNTPGLPNRGTPKPRWTDNMKDNERWKEEYKKLQSLHRIANVEAELLKEKRVQAESKRMEAEKQVKELEEKMSRLNLAGDGERAKEGGTNLKEKLEASTIGSARRGHKVTPGRSVTVGDKATTLADDVNNRFLFVEEQKKNLRNLKKSGLEPMCKEAGIRTGKVEQMVCELAEFRAEQAFGLMRAKDGTTKGKQPIYDVDDDSEQKESNSQEEGDARSVEL</sequence>
<accession>A0A388KQE2</accession>
<organism evidence="3 4">
    <name type="scientific">Chara braunii</name>
    <name type="common">Braun's stonewort</name>
    <dbReference type="NCBI Taxonomy" id="69332"/>
    <lineage>
        <taxon>Eukaryota</taxon>
        <taxon>Viridiplantae</taxon>
        <taxon>Streptophyta</taxon>
        <taxon>Charophyceae</taxon>
        <taxon>Charales</taxon>
        <taxon>Characeae</taxon>
        <taxon>Chara</taxon>
    </lineage>
</organism>
<evidence type="ECO:0000256" key="1">
    <source>
        <dbReference type="SAM" id="Coils"/>
    </source>
</evidence>
<feature type="region of interest" description="Disordered" evidence="2">
    <location>
        <begin position="12"/>
        <end position="39"/>
    </location>
</feature>
<proteinExistence type="predicted"/>
<gene>
    <name evidence="3" type="ORF">CBR_g11150</name>
</gene>
<feature type="region of interest" description="Disordered" evidence="2">
    <location>
        <begin position="398"/>
        <end position="437"/>
    </location>
</feature>
<evidence type="ECO:0000313" key="3">
    <source>
        <dbReference type="EMBL" id="GBG72218.1"/>
    </source>
</evidence>
<dbReference type="Gramene" id="GBG72218">
    <property type="protein sequence ID" value="GBG72218"/>
    <property type="gene ID" value="CBR_g11150"/>
</dbReference>